<name>A0A3Q0ETL3_VIGRR</name>
<protein>
    <submittedName>
        <fullName evidence="3">Uncharacterized protein LOC111241178 isoform X1</fullName>
    </submittedName>
</protein>
<dbReference type="PANTHER" id="PTHR45892">
    <property type="entry name" value="AMINOACYLASE-1"/>
    <property type="match status" value="1"/>
</dbReference>
<evidence type="ECO:0000256" key="1">
    <source>
        <dbReference type="SAM" id="Phobius"/>
    </source>
</evidence>
<gene>
    <name evidence="3" type="primary">LOC111241178</name>
</gene>
<sequence length="137" mass="15831">MIFQDKIKKDEEKGGDNKFRGIHEGKVTEEDIEGVHGSTSSKDTVFDNQEVFPTTTDSRYFCDLGLPAIGFSPMANTHLLFHDHNELDPHWLDFCCWHIYTLWYISLSSQVSPFYLVEFILKFLVFTFAVTLLTCLL</sequence>
<keyword evidence="2" id="KW-1185">Reference proteome</keyword>
<evidence type="ECO:0000313" key="3">
    <source>
        <dbReference type="RefSeq" id="XP_022633784.1"/>
    </source>
</evidence>
<dbReference type="STRING" id="3916.A0A3Q0ETL3"/>
<accession>A0A3Q0ETL3</accession>
<dbReference type="AlphaFoldDB" id="A0A3Q0ETL3"/>
<dbReference type="RefSeq" id="XP_022633784.1">
    <property type="nucleotide sequence ID" value="XM_022778063.1"/>
</dbReference>
<dbReference type="OrthoDB" id="1733944at2759"/>
<keyword evidence="1" id="KW-0472">Membrane</keyword>
<proteinExistence type="predicted"/>
<keyword evidence="1" id="KW-1133">Transmembrane helix</keyword>
<dbReference type="GeneID" id="111241178"/>
<dbReference type="PANTHER" id="PTHR45892:SF1">
    <property type="entry name" value="AMINOACYLASE-1"/>
    <property type="match status" value="1"/>
</dbReference>
<dbReference type="Gene3D" id="1.10.150.900">
    <property type="match status" value="1"/>
</dbReference>
<organism evidence="2 3">
    <name type="scientific">Vigna radiata var. radiata</name>
    <name type="common">Mung bean</name>
    <name type="synonym">Phaseolus aureus</name>
    <dbReference type="NCBI Taxonomy" id="3916"/>
    <lineage>
        <taxon>Eukaryota</taxon>
        <taxon>Viridiplantae</taxon>
        <taxon>Streptophyta</taxon>
        <taxon>Embryophyta</taxon>
        <taxon>Tracheophyta</taxon>
        <taxon>Spermatophyta</taxon>
        <taxon>Magnoliopsida</taxon>
        <taxon>eudicotyledons</taxon>
        <taxon>Gunneridae</taxon>
        <taxon>Pentapetalae</taxon>
        <taxon>rosids</taxon>
        <taxon>fabids</taxon>
        <taxon>Fabales</taxon>
        <taxon>Fabaceae</taxon>
        <taxon>Papilionoideae</taxon>
        <taxon>50 kb inversion clade</taxon>
        <taxon>NPAAA clade</taxon>
        <taxon>indigoferoid/millettioid clade</taxon>
        <taxon>Phaseoleae</taxon>
        <taxon>Vigna</taxon>
    </lineage>
</organism>
<dbReference type="InterPro" id="IPR052083">
    <property type="entry name" value="Aminoacylase-1_M20A"/>
</dbReference>
<feature type="transmembrane region" description="Helical" evidence="1">
    <location>
        <begin position="114"/>
        <end position="136"/>
    </location>
</feature>
<dbReference type="GO" id="GO:0004046">
    <property type="term" value="F:aminoacylase activity"/>
    <property type="evidence" value="ECO:0007669"/>
    <property type="project" value="TreeGrafter"/>
</dbReference>
<dbReference type="KEGG" id="vra:111241178"/>
<dbReference type="Proteomes" id="UP000087766">
    <property type="component" value="Unplaced"/>
</dbReference>
<keyword evidence="1" id="KW-0812">Transmembrane</keyword>
<reference evidence="3" key="1">
    <citation type="submission" date="2025-08" db="UniProtKB">
        <authorList>
            <consortium name="RefSeq"/>
        </authorList>
    </citation>
    <scope>IDENTIFICATION</scope>
    <source>
        <tissue evidence="3">Leaf</tissue>
    </source>
</reference>
<evidence type="ECO:0000313" key="2">
    <source>
        <dbReference type="Proteomes" id="UP000087766"/>
    </source>
</evidence>